<comment type="caution">
    <text evidence="1">The sequence shown here is derived from an EMBL/GenBank/DDBJ whole genome shotgun (WGS) entry which is preliminary data.</text>
</comment>
<keyword evidence="2" id="KW-1185">Reference proteome</keyword>
<protein>
    <submittedName>
        <fullName evidence="1">Uncharacterized protein</fullName>
    </submittedName>
</protein>
<reference evidence="1" key="1">
    <citation type="submission" date="2020-08" db="EMBL/GenBank/DDBJ databases">
        <title>Multicomponent nature underlies the extraordinary mechanical properties of spider dragline silk.</title>
        <authorList>
            <person name="Kono N."/>
            <person name="Nakamura H."/>
            <person name="Mori M."/>
            <person name="Yoshida Y."/>
            <person name="Ohtoshi R."/>
            <person name="Malay A.D."/>
            <person name="Moran D.A.P."/>
            <person name="Tomita M."/>
            <person name="Numata K."/>
            <person name="Arakawa K."/>
        </authorList>
    </citation>
    <scope>NUCLEOTIDE SEQUENCE</scope>
</reference>
<evidence type="ECO:0000313" key="1">
    <source>
        <dbReference type="EMBL" id="GFS54378.1"/>
    </source>
</evidence>
<sequence>MYSEEVCTVKFQNLQTYYWKEKKKKFLSFKSGTSLCTKVEELFPFVVMEPPPIPCSGTEVWYSTREEEKTEKYSRGVVFYENLNK</sequence>
<gene>
    <name evidence="1" type="ORF">TNIN_409651</name>
</gene>
<dbReference type="Proteomes" id="UP000886998">
    <property type="component" value="Unassembled WGS sequence"/>
</dbReference>
<dbReference type="EMBL" id="BMAV01026915">
    <property type="protein sequence ID" value="GFS54378.1"/>
    <property type="molecule type" value="Genomic_DNA"/>
</dbReference>
<name>A0A8X6IQ18_9ARAC</name>
<proteinExistence type="predicted"/>
<dbReference type="AlphaFoldDB" id="A0A8X6IQ18"/>
<organism evidence="1 2">
    <name type="scientific">Trichonephila inaurata madagascariensis</name>
    <dbReference type="NCBI Taxonomy" id="2747483"/>
    <lineage>
        <taxon>Eukaryota</taxon>
        <taxon>Metazoa</taxon>
        <taxon>Ecdysozoa</taxon>
        <taxon>Arthropoda</taxon>
        <taxon>Chelicerata</taxon>
        <taxon>Arachnida</taxon>
        <taxon>Araneae</taxon>
        <taxon>Araneomorphae</taxon>
        <taxon>Entelegynae</taxon>
        <taxon>Araneoidea</taxon>
        <taxon>Nephilidae</taxon>
        <taxon>Trichonephila</taxon>
        <taxon>Trichonephila inaurata</taxon>
    </lineage>
</organism>
<accession>A0A8X6IQ18</accession>
<evidence type="ECO:0000313" key="2">
    <source>
        <dbReference type="Proteomes" id="UP000886998"/>
    </source>
</evidence>